<evidence type="ECO:0000256" key="5">
    <source>
        <dbReference type="SAM" id="MobiDB-lite"/>
    </source>
</evidence>
<comment type="caution">
    <text evidence="8">The sequence shown here is derived from an EMBL/GenBank/DDBJ whole genome shotgun (WGS) entry which is preliminary data.</text>
</comment>
<dbReference type="AlphaFoldDB" id="A0A2N0H771"/>
<evidence type="ECO:0000313" key="8">
    <source>
        <dbReference type="EMBL" id="PKB14782.1"/>
    </source>
</evidence>
<feature type="chain" id="PRO_5014748075" evidence="6">
    <location>
        <begin position="24"/>
        <end position="235"/>
    </location>
</feature>
<dbReference type="EMBL" id="PHUF01000004">
    <property type="protein sequence ID" value="PKB14782.1"/>
    <property type="molecule type" value="Genomic_DNA"/>
</dbReference>
<dbReference type="PRINTS" id="PR01021">
    <property type="entry name" value="OMPADOMAIN"/>
</dbReference>
<keyword evidence="9" id="KW-1185">Reference proteome</keyword>
<feature type="signal peptide" evidence="6">
    <location>
        <begin position="1"/>
        <end position="23"/>
    </location>
</feature>
<evidence type="ECO:0000259" key="7">
    <source>
        <dbReference type="PROSITE" id="PS51123"/>
    </source>
</evidence>
<sequence>MPKKTRLTMALFAAVALPAAAQAQTAEELLGLSVSDLRGEMTKRYDAALALTRDGTTAATDDPRYLWALQAKAQCGIALGFLKSSTKDPVSVGKCVDAYNRMLMQPAPPVVLPPPAPVENPACRETIAGIVFFEWDSAVPPESALPIIQAAAQNLKACGWKGLTVTGHTDRSGSDAYNNGLSVKRAQAVSQMLGMQGADPALLNVSGQGESSPKVPTVDGERNPQNRRVEITVQN</sequence>
<dbReference type="InterPro" id="IPR050330">
    <property type="entry name" value="Bact_OuterMem_StrucFunc"/>
</dbReference>
<evidence type="ECO:0000313" key="9">
    <source>
        <dbReference type="Proteomes" id="UP000232587"/>
    </source>
</evidence>
<keyword evidence="3" id="KW-0998">Cell outer membrane</keyword>
<dbReference type="PANTHER" id="PTHR30329">
    <property type="entry name" value="STATOR ELEMENT OF FLAGELLAR MOTOR COMPLEX"/>
    <property type="match status" value="1"/>
</dbReference>
<dbReference type="Proteomes" id="UP000232587">
    <property type="component" value="Unassembled WGS sequence"/>
</dbReference>
<dbReference type="Gene3D" id="3.30.1330.60">
    <property type="entry name" value="OmpA-like domain"/>
    <property type="match status" value="1"/>
</dbReference>
<evidence type="ECO:0000256" key="3">
    <source>
        <dbReference type="ARBA" id="ARBA00023237"/>
    </source>
</evidence>
<accession>A0A2N0H771</accession>
<comment type="subcellular location">
    <subcellularLocation>
        <location evidence="1">Cell outer membrane</location>
    </subcellularLocation>
</comment>
<dbReference type="InterPro" id="IPR006664">
    <property type="entry name" value="OMP_bac"/>
</dbReference>
<evidence type="ECO:0000256" key="1">
    <source>
        <dbReference type="ARBA" id="ARBA00004442"/>
    </source>
</evidence>
<dbReference type="InterPro" id="IPR036737">
    <property type="entry name" value="OmpA-like_sf"/>
</dbReference>
<dbReference type="SUPFAM" id="SSF103088">
    <property type="entry name" value="OmpA-like"/>
    <property type="match status" value="1"/>
</dbReference>
<evidence type="ECO:0000256" key="2">
    <source>
        <dbReference type="ARBA" id="ARBA00023136"/>
    </source>
</evidence>
<keyword evidence="6" id="KW-0732">Signal</keyword>
<feature type="domain" description="OmpA-like" evidence="7">
    <location>
        <begin position="120"/>
        <end position="235"/>
    </location>
</feature>
<gene>
    <name evidence="8" type="ORF">B0I00_2383</name>
</gene>
<proteinExistence type="predicted"/>
<name>A0A2N0H771_9SPHN</name>
<keyword evidence="2 4" id="KW-0472">Membrane</keyword>
<organism evidence="8 9">
    <name type="scientific">Novosphingobium kunmingense</name>
    <dbReference type="NCBI Taxonomy" id="1211806"/>
    <lineage>
        <taxon>Bacteria</taxon>
        <taxon>Pseudomonadati</taxon>
        <taxon>Pseudomonadota</taxon>
        <taxon>Alphaproteobacteria</taxon>
        <taxon>Sphingomonadales</taxon>
        <taxon>Sphingomonadaceae</taxon>
        <taxon>Novosphingobium</taxon>
    </lineage>
</organism>
<evidence type="ECO:0000256" key="4">
    <source>
        <dbReference type="PROSITE-ProRule" id="PRU00473"/>
    </source>
</evidence>
<dbReference type="PROSITE" id="PS51123">
    <property type="entry name" value="OMPA_2"/>
    <property type="match status" value="1"/>
</dbReference>
<dbReference type="PANTHER" id="PTHR30329:SF21">
    <property type="entry name" value="LIPOPROTEIN YIAD-RELATED"/>
    <property type="match status" value="1"/>
</dbReference>
<reference evidence="8 9" key="1">
    <citation type="submission" date="2017-11" db="EMBL/GenBank/DDBJ databases">
        <title>Genomic Encyclopedia of Type Strains, Phase III (KMG-III): the genomes of soil and plant-associated and newly described type strains.</title>
        <authorList>
            <person name="Whitman W."/>
        </authorList>
    </citation>
    <scope>NUCLEOTIDE SEQUENCE [LARGE SCALE GENOMIC DNA]</scope>
    <source>
        <strain evidence="8 9">CGMCC 1.12274</strain>
    </source>
</reference>
<dbReference type="GO" id="GO:0009279">
    <property type="term" value="C:cell outer membrane"/>
    <property type="evidence" value="ECO:0007669"/>
    <property type="project" value="UniProtKB-SubCell"/>
</dbReference>
<feature type="region of interest" description="Disordered" evidence="5">
    <location>
        <begin position="206"/>
        <end position="225"/>
    </location>
</feature>
<dbReference type="Pfam" id="PF00691">
    <property type="entry name" value="OmpA"/>
    <property type="match status" value="1"/>
</dbReference>
<evidence type="ECO:0000256" key="6">
    <source>
        <dbReference type="SAM" id="SignalP"/>
    </source>
</evidence>
<dbReference type="CDD" id="cd07185">
    <property type="entry name" value="OmpA_C-like"/>
    <property type="match status" value="1"/>
</dbReference>
<dbReference type="InterPro" id="IPR006665">
    <property type="entry name" value="OmpA-like"/>
</dbReference>
<protein>
    <submittedName>
        <fullName evidence="8">OmpA family protein</fullName>
    </submittedName>
</protein>